<keyword evidence="1" id="KW-0812">Transmembrane</keyword>
<evidence type="ECO:0000313" key="3">
    <source>
        <dbReference type="Proteomes" id="UP000473008"/>
    </source>
</evidence>
<evidence type="ECO:0000256" key="1">
    <source>
        <dbReference type="SAM" id="Phobius"/>
    </source>
</evidence>
<name>A0A6M1RNQ2_9GAMM</name>
<feature type="transmembrane region" description="Helical" evidence="1">
    <location>
        <begin position="21"/>
        <end position="40"/>
    </location>
</feature>
<dbReference type="AlphaFoldDB" id="A0A6M1RNQ2"/>
<dbReference type="RefSeq" id="WP_165015851.1">
    <property type="nucleotide sequence ID" value="NZ_JAALDL010000012.1"/>
</dbReference>
<organism evidence="2 3">
    <name type="scientific">Grimontia sedimenti</name>
    <dbReference type="NCBI Taxonomy" id="2711294"/>
    <lineage>
        <taxon>Bacteria</taxon>
        <taxon>Pseudomonadati</taxon>
        <taxon>Pseudomonadota</taxon>
        <taxon>Gammaproteobacteria</taxon>
        <taxon>Vibrionales</taxon>
        <taxon>Vibrionaceae</taxon>
        <taxon>Grimontia</taxon>
    </lineage>
</organism>
<accession>A0A6M1RNQ2</accession>
<keyword evidence="1" id="KW-1133">Transmembrane helix</keyword>
<keyword evidence="1" id="KW-0472">Membrane</keyword>
<sequence length="80" mass="8993">MTKRNDHILILLADSPWWVSVFFALIVYVVLAYIAPIWLVDMGVLGESLAQTSVKIAPLFGVIFLIPAFVSLIKHRRKGL</sequence>
<dbReference type="Proteomes" id="UP000473008">
    <property type="component" value="Unassembled WGS sequence"/>
</dbReference>
<evidence type="ECO:0000313" key="2">
    <source>
        <dbReference type="EMBL" id="NGN99119.1"/>
    </source>
</evidence>
<keyword evidence="3" id="KW-1185">Reference proteome</keyword>
<protein>
    <submittedName>
        <fullName evidence="2">Uncharacterized protein</fullName>
    </submittedName>
</protein>
<gene>
    <name evidence="2" type="ORF">G5S52_16125</name>
</gene>
<reference evidence="2 3" key="1">
    <citation type="submission" date="2020-02" db="EMBL/GenBank/DDBJ databases">
        <title>The draft genome of Grimontia sedimenta sp. nov., isolated from benthic sediments near coral reefs south of Kuwait.</title>
        <authorList>
            <person name="Mahmoud H.M."/>
            <person name="Jose L."/>
            <person name="Eapen S."/>
        </authorList>
    </citation>
    <scope>NUCLEOTIDE SEQUENCE [LARGE SCALE GENOMIC DNA]</scope>
    <source>
        <strain evidence="2 3">S25</strain>
    </source>
</reference>
<proteinExistence type="predicted"/>
<comment type="caution">
    <text evidence="2">The sequence shown here is derived from an EMBL/GenBank/DDBJ whole genome shotgun (WGS) entry which is preliminary data.</text>
</comment>
<feature type="transmembrane region" description="Helical" evidence="1">
    <location>
        <begin position="52"/>
        <end position="73"/>
    </location>
</feature>
<dbReference type="EMBL" id="JAALDL010000012">
    <property type="protein sequence ID" value="NGN99119.1"/>
    <property type="molecule type" value="Genomic_DNA"/>
</dbReference>